<reference evidence="2 3" key="1">
    <citation type="journal article" date="2018" name="Genomics">
        <title>Molecular footprints of inshore aquatic adaptation in Indo-Pacific humpback dolphin (Sousa chinensis).</title>
        <authorList>
            <person name="Ming Y."/>
            <person name="Jian J."/>
            <person name="Yu F."/>
            <person name="Yu X."/>
            <person name="Wang J."/>
            <person name="Liu W."/>
        </authorList>
    </citation>
    <scope>NUCLEOTIDE SEQUENCE [LARGE SCALE GENOMIC DNA]</scope>
    <source>
        <strain evidence="2">MY-2018</strain>
        <tissue evidence="2">Skin</tissue>
    </source>
</reference>
<dbReference type="AlphaFoldDB" id="A0A484H3M0"/>
<evidence type="ECO:0000313" key="3">
    <source>
        <dbReference type="Proteomes" id="UP000295264"/>
    </source>
</evidence>
<evidence type="ECO:0000313" key="2">
    <source>
        <dbReference type="EMBL" id="TEA42211.1"/>
    </source>
</evidence>
<comment type="caution">
    <text evidence="2">The sequence shown here is derived from an EMBL/GenBank/DDBJ whole genome shotgun (WGS) entry which is preliminary data.</text>
</comment>
<feature type="compositionally biased region" description="Polar residues" evidence="1">
    <location>
        <begin position="139"/>
        <end position="153"/>
    </location>
</feature>
<evidence type="ECO:0000256" key="1">
    <source>
        <dbReference type="SAM" id="MobiDB-lite"/>
    </source>
</evidence>
<dbReference type="EMBL" id="QWLN02000256">
    <property type="protein sequence ID" value="TEA42211.1"/>
    <property type="molecule type" value="Genomic_DNA"/>
</dbReference>
<feature type="compositionally biased region" description="Basic and acidic residues" evidence="1">
    <location>
        <begin position="155"/>
        <end position="174"/>
    </location>
</feature>
<protein>
    <submittedName>
        <fullName evidence="2">Uncharacterized protein</fullName>
    </submittedName>
</protein>
<name>A0A484H3M0_SOUCH</name>
<feature type="compositionally biased region" description="Polar residues" evidence="1">
    <location>
        <begin position="215"/>
        <end position="227"/>
    </location>
</feature>
<gene>
    <name evidence="2" type="ORF">DBR06_SOUSAS6810139</name>
</gene>
<sequence>MDGTASVNSAGRPHYASSIPVPRAASQTRIHTPTASPRLRPHQAGLALSPQRAASPRLGKPGGPSRGSSPKASRGRGSPRASGAARESAEGTEGLACSPWSSPRATPKAALSSRAGCRSAGETQGTQGKKRVAQEGILTRQTRGRSPSRTSSHAEAPEGRKPSNHPGKDQRDVPYKSSGGPRSSELDAREASGPCSPVCSPVRSARPPPAPGVISFSSVHQQSQPVTATVAPFRYR</sequence>
<dbReference type="Proteomes" id="UP000295264">
    <property type="component" value="Unassembled WGS sequence"/>
</dbReference>
<feature type="compositionally biased region" description="Low complexity" evidence="1">
    <location>
        <begin position="66"/>
        <end position="80"/>
    </location>
</feature>
<organism evidence="2 3">
    <name type="scientific">Sousa chinensis</name>
    <name type="common">Indo-pacific humpbacked dolphin</name>
    <name type="synonym">Steno chinensis</name>
    <dbReference type="NCBI Taxonomy" id="103600"/>
    <lineage>
        <taxon>Eukaryota</taxon>
        <taxon>Metazoa</taxon>
        <taxon>Chordata</taxon>
        <taxon>Craniata</taxon>
        <taxon>Vertebrata</taxon>
        <taxon>Euteleostomi</taxon>
        <taxon>Mammalia</taxon>
        <taxon>Eutheria</taxon>
        <taxon>Laurasiatheria</taxon>
        <taxon>Artiodactyla</taxon>
        <taxon>Whippomorpha</taxon>
        <taxon>Cetacea</taxon>
        <taxon>Odontoceti</taxon>
        <taxon>Delphinidae</taxon>
        <taxon>Sousa</taxon>
    </lineage>
</organism>
<proteinExistence type="predicted"/>
<accession>A0A484H3M0</accession>
<feature type="region of interest" description="Disordered" evidence="1">
    <location>
        <begin position="1"/>
        <end position="236"/>
    </location>
</feature>
<keyword evidence="3" id="KW-1185">Reference proteome</keyword>
<feature type="compositionally biased region" description="Polar residues" evidence="1">
    <location>
        <begin position="25"/>
        <end position="35"/>
    </location>
</feature>